<dbReference type="Proteomes" id="UP000198280">
    <property type="component" value="Unassembled WGS sequence"/>
</dbReference>
<gene>
    <name evidence="2" type="ORF">SAMN05216252_105347</name>
</gene>
<dbReference type="EMBL" id="FZOF01000005">
    <property type="protein sequence ID" value="SNS40261.1"/>
    <property type="molecule type" value="Genomic_DNA"/>
</dbReference>
<dbReference type="SUPFAM" id="SSF54427">
    <property type="entry name" value="NTF2-like"/>
    <property type="match status" value="1"/>
</dbReference>
<keyword evidence="2" id="KW-0413">Isomerase</keyword>
<dbReference type="Pfam" id="PF12680">
    <property type="entry name" value="SnoaL_2"/>
    <property type="match status" value="1"/>
</dbReference>
<dbReference type="InterPro" id="IPR032710">
    <property type="entry name" value="NTF2-like_dom_sf"/>
</dbReference>
<dbReference type="AlphaFoldDB" id="A0A239E750"/>
<accession>A0A239E750</accession>
<dbReference type="GO" id="GO:0016853">
    <property type="term" value="F:isomerase activity"/>
    <property type="evidence" value="ECO:0007669"/>
    <property type="project" value="UniProtKB-KW"/>
</dbReference>
<evidence type="ECO:0000313" key="3">
    <source>
        <dbReference type="Proteomes" id="UP000198280"/>
    </source>
</evidence>
<dbReference type="PANTHER" id="PTHR41252">
    <property type="entry name" value="BLR2505 PROTEIN"/>
    <property type="match status" value="1"/>
</dbReference>
<dbReference type="InterPro" id="IPR037401">
    <property type="entry name" value="SnoaL-like"/>
</dbReference>
<sequence length="145" mass="15007">MPETPGSGSAAPQEVAEAMYDAMLRSDRDTLAAIASPGIRIRVTDALPGGGADPGLAGFAAFFKKTFHMIESRIETDRLFEEGGQVVAVGRTQGAGRGTGGPFDSAVVHVFTVEEGRIVGFDAYGEAGPNVTPIDAPARRTDTGP</sequence>
<dbReference type="OrthoDB" id="8451859at2"/>
<keyword evidence="3" id="KW-1185">Reference proteome</keyword>
<reference evidence="2 3" key="1">
    <citation type="submission" date="2017-06" db="EMBL/GenBank/DDBJ databases">
        <authorList>
            <person name="Kim H.J."/>
            <person name="Triplett B.A."/>
        </authorList>
    </citation>
    <scope>NUCLEOTIDE SEQUENCE [LARGE SCALE GENOMIC DNA]</scope>
    <source>
        <strain evidence="2 3">CGMCC 4.1858</strain>
    </source>
</reference>
<proteinExistence type="predicted"/>
<evidence type="ECO:0000313" key="2">
    <source>
        <dbReference type="EMBL" id="SNS40261.1"/>
    </source>
</evidence>
<dbReference type="RefSeq" id="WP_089223895.1">
    <property type="nucleotide sequence ID" value="NZ_FZOF01000005.1"/>
</dbReference>
<organism evidence="2 3">
    <name type="scientific">Actinacidiphila glaucinigra</name>
    <dbReference type="NCBI Taxonomy" id="235986"/>
    <lineage>
        <taxon>Bacteria</taxon>
        <taxon>Bacillati</taxon>
        <taxon>Actinomycetota</taxon>
        <taxon>Actinomycetes</taxon>
        <taxon>Kitasatosporales</taxon>
        <taxon>Streptomycetaceae</taxon>
        <taxon>Actinacidiphila</taxon>
    </lineage>
</organism>
<name>A0A239E750_9ACTN</name>
<feature type="domain" description="SnoaL-like" evidence="1">
    <location>
        <begin position="17"/>
        <end position="119"/>
    </location>
</feature>
<protein>
    <submittedName>
        <fullName evidence="2">Ketosteroid isomerase-related protein</fullName>
    </submittedName>
</protein>
<dbReference type="Gene3D" id="3.10.450.50">
    <property type="match status" value="1"/>
</dbReference>
<dbReference type="PANTHER" id="PTHR41252:SF1">
    <property type="entry name" value="BLR2505 PROTEIN"/>
    <property type="match status" value="1"/>
</dbReference>
<evidence type="ECO:0000259" key="1">
    <source>
        <dbReference type="Pfam" id="PF12680"/>
    </source>
</evidence>